<evidence type="ECO:0000256" key="1">
    <source>
        <dbReference type="SAM" id="Coils"/>
    </source>
</evidence>
<dbReference type="AlphaFoldDB" id="A0AAV2JCT4"/>
<feature type="coiled-coil region" evidence="1">
    <location>
        <begin position="66"/>
        <end position="93"/>
    </location>
</feature>
<accession>A0AAV2JCT4</accession>
<name>A0AAV2JCT4_KNICA</name>
<keyword evidence="1" id="KW-0175">Coiled coil</keyword>
<protein>
    <submittedName>
        <fullName evidence="2">Uncharacterized protein</fullName>
    </submittedName>
</protein>
<dbReference type="Proteomes" id="UP001497482">
    <property type="component" value="Chromosome 11"/>
</dbReference>
<dbReference type="EMBL" id="OZ035833">
    <property type="protein sequence ID" value="CAL1573537.1"/>
    <property type="molecule type" value="Genomic_DNA"/>
</dbReference>
<evidence type="ECO:0000313" key="2">
    <source>
        <dbReference type="EMBL" id="CAL1573537.1"/>
    </source>
</evidence>
<proteinExistence type="predicted"/>
<keyword evidence="3" id="KW-1185">Reference proteome</keyword>
<sequence length="212" mass="24463">MAEGEDKPEFTKFITEVKLLDGNQAVNQAIAKLISLMTKKRKKTLATICKNAEEAANMEMKLQSARTSLVDKVEKMETDLIQAKKENDSLKKSLSASEYLISDLREQYDSGHSEAITEHSKHKCCINKTTFEYRELFTEHILLRTAVEKLENELDQFKKEHMRKVMDLNTQHNRREMMLEAKQSEVTKALEKISVDDPQVTPAENIEEWNCP</sequence>
<gene>
    <name evidence="2" type="ORF">KC01_LOCUS5425</name>
</gene>
<reference evidence="2 3" key="1">
    <citation type="submission" date="2024-04" db="EMBL/GenBank/DDBJ databases">
        <authorList>
            <person name="Waldvogel A.-M."/>
            <person name="Schoenle A."/>
        </authorList>
    </citation>
    <scope>NUCLEOTIDE SEQUENCE [LARGE SCALE GENOMIC DNA]</scope>
</reference>
<organism evidence="2 3">
    <name type="scientific">Knipowitschia caucasica</name>
    <name type="common">Caucasian dwarf goby</name>
    <name type="synonym">Pomatoschistus caucasicus</name>
    <dbReference type="NCBI Taxonomy" id="637954"/>
    <lineage>
        <taxon>Eukaryota</taxon>
        <taxon>Metazoa</taxon>
        <taxon>Chordata</taxon>
        <taxon>Craniata</taxon>
        <taxon>Vertebrata</taxon>
        <taxon>Euteleostomi</taxon>
        <taxon>Actinopterygii</taxon>
        <taxon>Neopterygii</taxon>
        <taxon>Teleostei</taxon>
        <taxon>Neoteleostei</taxon>
        <taxon>Acanthomorphata</taxon>
        <taxon>Gobiaria</taxon>
        <taxon>Gobiiformes</taxon>
        <taxon>Gobioidei</taxon>
        <taxon>Gobiidae</taxon>
        <taxon>Gobiinae</taxon>
        <taxon>Knipowitschia</taxon>
    </lineage>
</organism>
<evidence type="ECO:0000313" key="3">
    <source>
        <dbReference type="Proteomes" id="UP001497482"/>
    </source>
</evidence>
<feature type="coiled-coil region" evidence="1">
    <location>
        <begin position="140"/>
        <end position="167"/>
    </location>
</feature>